<sequence length="177" mass="21220">MRNKGFTLLEIIIAVVITGIVMGTAFSFFKINFSTWNKIENSENQEIRVFDSKFRADIKNMYYLNIMNENPFKGDYNKVEFYKQDINGDVIKIEYSYNELNSSIEREKLKNGVSIKKNIFFNGKVGKSIKIFYFDKFWKDKWDYKEEMKFPVSIKIVFEENKEQLEIIENILLNRKY</sequence>
<dbReference type="Pfam" id="PF07963">
    <property type="entry name" value="N_methyl"/>
    <property type="match status" value="1"/>
</dbReference>
<dbReference type="InterPro" id="IPR012902">
    <property type="entry name" value="N_methyl_site"/>
</dbReference>
<keyword evidence="1" id="KW-0472">Membrane</keyword>
<dbReference type="Proteomes" id="UP001321582">
    <property type="component" value="Chromosome"/>
</dbReference>
<protein>
    <recommendedName>
        <fullName evidence="4">Prepilin-type N-terminal cleavage/methylation domain-containing protein</fullName>
    </recommendedName>
</protein>
<dbReference type="AlphaFoldDB" id="A0AAU9DN74"/>
<dbReference type="NCBIfam" id="TIGR02532">
    <property type="entry name" value="IV_pilin_GFxxxE"/>
    <property type="match status" value="1"/>
</dbReference>
<accession>A0AAU9DN74</accession>
<keyword evidence="1" id="KW-1133">Transmembrane helix</keyword>
<reference evidence="2 3" key="1">
    <citation type="submission" date="2022-11" db="EMBL/GenBank/DDBJ databases">
        <title>Haliovirga abyssi gen. nov., sp. nov., a mesophilic fermentative bacterium isolated from the Iheya North hydrothermal field and the proposal of Haliovirgaceae fam. nov.</title>
        <authorList>
            <person name="Miyazaki U."/>
            <person name="Tame A."/>
            <person name="Miyazaki J."/>
            <person name="Takai K."/>
            <person name="Sawayama S."/>
            <person name="Kitajima M."/>
            <person name="Okamoto A."/>
            <person name="Nakagawa S."/>
        </authorList>
    </citation>
    <scope>NUCLEOTIDE SEQUENCE [LARGE SCALE GENOMIC DNA]</scope>
    <source>
        <strain evidence="2 3">IC12</strain>
    </source>
</reference>
<keyword evidence="3" id="KW-1185">Reference proteome</keyword>
<feature type="transmembrane region" description="Helical" evidence="1">
    <location>
        <begin position="6"/>
        <end position="29"/>
    </location>
</feature>
<evidence type="ECO:0008006" key="4">
    <source>
        <dbReference type="Google" id="ProtNLM"/>
    </source>
</evidence>
<organism evidence="2 3">
    <name type="scientific">Haliovirga abyssi</name>
    <dbReference type="NCBI Taxonomy" id="2996794"/>
    <lineage>
        <taxon>Bacteria</taxon>
        <taxon>Fusobacteriati</taxon>
        <taxon>Fusobacteriota</taxon>
        <taxon>Fusobacteriia</taxon>
        <taxon>Fusobacteriales</taxon>
        <taxon>Haliovirgaceae</taxon>
        <taxon>Haliovirga</taxon>
    </lineage>
</organism>
<dbReference type="EMBL" id="AP027059">
    <property type="protein sequence ID" value="BDU49783.1"/>
    <property type="molecule type" value="Genomic_DNA"/>
</dbReference>
<dbReference type="PROSITE" id="PS00409">
    <property type="entry name" value="PROKAR_NTER_METHYL"/>
    <property type="match status" value="1"/>
</dbReference>
<evidence type="ECO:0000313" key="3">
    <source>
        <dbReference type="Proteomes" id="UP001321582"/>
    </source>
</evidence>
<proteinExistence type="predicted"/>
<dbReference type="KEGG" id="haby:HLVA_03520"/>
<gene>
    <name evidence="2" type="ORF">HLVA_03520</name>
</gene>
<name>A0AAU9DN74_9FUSO</name>
<evidence type="ECO:0000313" key="2">
    <source>
        <dbReference type="EMBL" id="BDU49783.1"/>
    </source>
</evidence>
<dbReference type="RefSeq" id="WP_307904727.1">
    <property type="nucleotide sequence ID" value="NZ_AP027059.1"/>
</dbReference>
<keyword evidence="1" id="KW-0812">Transmembrane</keyword>
<evidence type="ECO:0000256" key="1">
    <source>
        <dbReference type="SAM" id="Phobius"/>
    </source>
</evidence>